<dbReference type="Pfam" id="PF08448">
    <property type="entry name" value="PAS_4"/>
    <property type="match status" value="1"/>
</dbReference>
<feature type="transmembrane region" description="Helical" evidence="1">
    <location>
        <begin position="178"/>
        <end position="204"/>
    </location>
</feature>
<dbReference type="PROSITE" id="PS50887">
    <property type="entry name" value="GGDEF"/>
    <property type="match status" value="1"/>
</dbReference>
<feature type="domain" description="PAC" evidence="2">
    <location>
        <begin position="326"/>
        <end position="380"/>
    </location>
</feature>
<sequence length="816" mass="89222">MFSFRSLLRLVEALDGSVQNADRAKRKPPHELEGLSGRGVATSVAFGRQVIDEALASRIRAAQIRTVMNLFPFTLVANIINILVVVGVLHGPVPASVLAIWVCGLSICLGFGIKAWLKSRVKPVKKASVRAMRAAVRSAAMLASFWAAVPVVTFAYFGPEAKLIISSLTTGMIGAGGFALASVPAAAMAWIGILVIGSAAALLIEGTANSAVFAVLLGSYSFIVFGSVILSSSLFVSRYLAEAEAKRKEELIALLLNEFEETASDWLWETDADGCLQRVSARFADVSGRSLEQLQGMDFGHLLRRSVVEELPSEGKELLKAFISRQSIHNMVVPIHVGPELRWWSLAARPAYDERGTFIGYRGVGSDVTEARRSSQMLEHMASHDSLTSIGNRSWFFQVAQSALDKAHDEGRSQTIFMIDLDNFKSVNDICGHPVGDRLLKQVAERLTRVCEGKVLLARIGGDEFAAIGGFPDPEDGLHIAQRIIDALKQPFQIGERALQVGATVGLAVSPGHGRLLDELMRHADMALYKAKHLGRGRALTYFSNIEEEIRNRRQIEEELRFAIELGQLVLAYQPVVSSKDATVLGYEALLRWDHPGRGLVSPAEFIPIAEETGLIIPIGEWVLRRACLQAVDLPGEPGIGVNLSPVQFMEPGFVETVKAVLAETGLKPERLVLEITESVLIQDFRQTGAILNALSDLGVNIALDDFGTGYSSLSYLRLYPFDRIKIDKSFVDEMAGRPDSLAIISTIISLAQTLGMTVTAEGVETEAQAELLRKMGCDSLQGYHFGRPVRSEELFRVLEDEETQKRVTPYLVHHQ</sequence>
<dbReference type="SUPFAM" id="SSF55073">
    <property type="entry name" value="Nucleotide cyclase"/>
    <property type="match status" value="1"/>
</dbReference>
<dbReference type="SMART" id="SM00052">
    <property type="entry name" value="EAL"/>
    <property type="match status" value="1"/>
</dbReference>
<dbReference type="Gene3D" id="3.30.70.270">
    <property type="match status" value="1"/>
</dbReference>
<gene>
    <name evidence="5" type="ORF">IG616_20535</name>
</gene>
<dbReference type="NCBIfam" id="TIGR00254">
    <property type="entry name" value="GGDEF"/>
    <property type="match status" value="1"/>
</dbReference>
<dbReference type="Gene3D" id="3.30.450.20">
    <property type="entry name" value="PAS domain"/>
    <property type="match status" value="1"/>
</dbReference>
<keyword evidence="1" id="KW-0472">Membrane</keyword>
<feature type="transmembrane region" description="Helical" evidence="1">
    <location>
        <begin position="138"/>
        <end position="158"/>
    </location>
</feature>
<dbReference type="InterPro" id="IPR000700">
    <property type="entry name" value="PAS-assoc_C"/>
</dbReference>
<dbReference type="PROSITE" id="PS50883">
    <property type="entry name" value="EAL"/>
    <property type="match status" value="1"/>
</dbReference>
<accession>A0ABR9CST6</accession>
<feature type="domain" description="GGDEF" evidence="4">
    <location>
        <begin position="412"/>
        <end position="544"/>
    </location>
</feature>
<dbReference type="CDD" id="cd00130">
    <property type="entry name" value="PAS"/>
    <property type="match status" value="1"/>
</dbReference>
<dbReference type="InterPro" id="IPR000160">
    <property type="entry name" value="GGDEF_dom"/>
</dbReference>
<dbReference type="SUPFAM" id="SSF141868">
    <property type="entry name" value="EAL domain-like"/>
    <property type="match status" value="1"/>
</dbReference>
<dbReference type="CDD" id="cd01949">
    <property type="entry name" value="GGDEF"/>
    <property type="match status" value="1"/>
</dbReference>
<feature type="transmembrane region" description="Helical" evidence="1">
    <location>
        <begin position="211"/>
        <end position="236"/>
    </location>
</feature>
<keyword evidence="1" id="KW-0812">Transmembrane</keyword>
<dbReference type="Pfam" id="PF00563">
    <property type="entry name" value="EAL"/>
    <property type="match status" value="1"/>
</dbReference>
<dbReference type="PANTHER" id="PTHR44757:SF2">
    <property type="entry name" value="BIOFILM ARCHITECTURE MAINTENANCE PROTEIN MBAA"/>
    <property type="match status" value="1"/>
</dbReference>
<evidence type="ECO:0000313" key="5">
    <source>
        <dbReference type="EMBL" id="MBD8893942.1"/>
    </source>
</evidence>
<evidence type="ECO:0000259" key="2">
    <source>
        <dbReference type="PROSITE" id="PS50113"/>
    </source>
</evidence>
<dbReference type="InterPro" id="IPR035965">
    <property type="entry name" value="PAS-like_dom_sf"/>
</dbReference>
<feature type="transmembrane region" description="Helical" evidence="1">
    <location>
        <begin position="95"/>
        <end position="117"/>
    </location>
</feature>
<evidence type="ECO:0000259" key="3">
    <source>
        <dbReference type="PROSITE" id="PS50883"/>
    </source>
</evidence>
<feature type="domain" description="EAL" evidence="3">
    <location>
        <begin position="553"/>
        <end position="803"/>
    </location>
</feature>
<dbReference type="PROSITE" id="PS50113">
    <property type="entry name" value="PAC"/>
    <property type="match status" value="1"/>
</dbReference>
<protein>
    <submittedName>
        <fullName evidence="5">EAL domain-containing protein</fullName>
    </submittedName>
</protein>
<dbReference type="EMBL" id="JACYXI010000017">
    <property type="protein sequence ID" value="MBD8893942.1"/>
    <property type="molecule type" value="Genomic_DNA"/>
</dbReference>
<reference evidence="6" key="1">
    <citation type="submission" date="2020-09" db="EMBL/GenBank/DDBJ databases">
        <title>The genome sequence of strain Labrenzia suaedae 4C16A.</title>
        <authorList>
            <person name="Liu Y."/>
        </authorList>
    </citation>
    <scope>NUCLEOTIDE SEQUENCE [LARGE SCALE GENOMIC DNA]</scope>
    <source>
        <strain evidence="6">4C16A</strain>
    </source>
</reference>
<dbReference type="NCBIfam" id="TIGR00229">
    <property type="entry name" value="sensory_box"/>
    <property type="match status" value="1"/>
</dbReference>
<dbReference type="InterPro" id="IPR000014">
    <property type="entry name" value="PAS"/>
</dbReference>
<dbReference type="InterPro" id="IPR001633">
    <property type="entry name" value="EAL_dom"/>
</dbReference>
<evidence type="ECO:0000259" key="4">
    <source>
        <dbReference type="PROSITE" id="PS50887"/>
    </source>
</evidence>
<proteinExistence type="predicted"/>
<evidence type="ECO:0000256" key="1">
    <source>
        <dbReference type="SAM" id="Phobius"/>
    </source>
</evidence>
<dbReference type="InterPro" id="IPR035919">
    <property type="entry name" value="EAL_sf"/>
</dbReference>
<keyword evidence="6" id="KW-1185">Reference proteome</keyword>
<evidence type="ECO:0000313" key="6">
    <source>
        <dbReference type="Proteomes" id="UP000632063"/>
    </source>
</evidence>
<dbReference type="PANTHER" id="PTHR44757">
    <property type="entry name" value="DIGUANYLATE CYCLASE DGCP"/>
    <property type="match status" value="1"/>
</dbReference>
<reference evidence="5 6" key="2">
    <citation type="journal article" date="2021" name="Int. J. Syst. Evol. Microbiol.">
        <title>Roseibium litorale sp. nov., isolated from a tidal flat sediment and proposal for the reclassification of Labrenzia polysiphoniae as Roseibium polysiphoniae comb. nov.</title>
        <authorList>
            <person name="Liu Y."/>
            <person name="Pei T."/>
            <person name="Du J."/>
            <person name="Chao M."/>
            <person name="Deng M.R."/>
            <person name="Zhu H."/>
        </authorList>
    </citation>
    <scope>NUCLEOTIDE SEQUENCE [LARGE SCALE GENOMIC DNA]</scope>
    <source>
        <strain evidence="5 6">4C16A</strain>
    </source>
</reference>
<dbReference type="Pfam" id="PF00990">
    <property type="entry name" value="GGDEF"/>
    <property type="match status" value="1"/>
</dbReference>
<dbReference type="Gene3D" id="3.20.20.450">
    <property type="entry name" value="EAL domain"/>
    <property type="match status" value="1"/>
</dbReference>
<dbReference type="InterPro" id="IPR029787">
    <property type="entry name" value="Nucleotide_cyclase"/>
</dbReference>
<keyword evidence="1" id="KW-1133">Transmembrane helix</keyword>
<dbReference type="InterPro" id="IPR013656">
    <property type="entry name" value="PAS_4"/>
</dbReference>
<feature type="transmembrane region" description="Helical" evidence="1">
    <location>
        <begin position="67"/>
        <end position="89"/>
    </location>
</feature>
<dbReference type="InterPro" id="IPR043128">
    <property type="entry name" value="Rev_trsase/Diguanyl_cyclase"/>
</dbReference>
<comment type="caution">
    <text evidence="5">The sequence shown here is derived from an EMBL/GenBank/DDBJ whole genome shotgun (WGS) entry which is preliminary data.</text>
</comment>
<dbReference type="SMART" id="SM00267">
    <property type="entry name" value="GGDEF"/>
    <property type="match status" value="1"/>
</dbReference>
<dbReference type="RefSeq" id="WP_192150399.1">
    <property type="nucleotide sequence ID" value="NZ_JACYXI010000017.1"/>
</dbReference>
<dbReference type="InterPro" id="IPR052155">
    <property type="entry name" value="Biofilm_reg_signaling"/>
</dbReference>
<organism evidence="5 6">
    <name type="scientific">Roseibium litorale</name>
    <dbReference type="NCBI Taxonomy" id="2803841"/>
    <lineage>
        <taxon>Bacteria</taxon>
        <taxon>Pseudomonadati</taxon>
        <taxon>Pseudomonadota</taxon>
        <taxon>Alphaproteobacteria</taxon>
        <taxon>Hyphomicrobiales</taxon>
        <taxon>Stappiaceae</taxon>
        <taxon>Roseibium</taxon>
    </lineage>
</organism>
<name>A0ABR9CST6_9HYPH</name>
<dbReference type="CDD" id="cd01948">
    <property type="entry name" value="EAL"/>
    <property type="match status" value="1"/>
</dbReference>
<dbReference type="SUPFAM" id="SSF55785">
    <property type="entry name" value="PYP-like sensor domain (PAS domain)"/>
    <property type="match status" value="1"/>
</dbReference>
<dbReference type="Proteomes" id="UP000632063">
    <property type="component" value="Unassembled WGS sequence"/>
</dbReference>